<name>A0A8X6S0T8_TRICX</name>
<comment type="caution">
    <text evidence="1">The sequence shown here is derived from an EMBL/GenBank/DDBJ whole genome shotgun (WGS) entry which is preliminary data.</text>
</comment>
<gene>
    <name evidence="1" type="primary">NCL1_22128</name>
    <name evidence="1" type="ORF">TNCV_3503561</name>
</gene>
<accession>A0A8X6S0T8</accession>
<protein>
    <submittedName>
        <fullName evidence="1">Uncharacterized protein</fullName>
    </submittedName>
</protein>
<reference evidence="1" key="1">
    <citation type="submission" date="2020-08" db="EMBL/GenBank/DDBJ databases">
        <title>Multicomponent nature underlies the extraordinary mechanical properties of spider dragline silk.</title>
        <authorList>
            <person name="Kono N."/>
            <person name="Nakamura H."/>
            <person name="Mori M."/>
            <person name="Yoshida Y."/>
            <person name="Ohtoshi R."/>
            <person name="Malay A.D."/>
            <person name="Moran D.A.P."/>
            <person name="Tomita M."/>
            <person name="Numata K."/>
            <person name="Arakawa K."/>
        </authorList>
    </citation>
    <scope>NUCLEOTIDE SEQUENCE</scope>
</reference>
<dbReference type="AlphaFoldDB" id="A0A8X6S0T8"/>
<dbReference type="Proteomes" id="UP000887159">
    <property type="component" value="Unassembled WGS sequence"/>
</dbReference>
<evidence type="ECO:0000313" key="2">
    <source>
        <dbReference type="Proteomes" id="UP000887159"/>
    </source>
</evidence>
<dbReference type="EMBL" id="BMAU01021233">
    <property type="protein sequence ID" value="GFY02475.1"/>
    <property type="molecule type" value="Genomic_DNA"/>
</dbReference>
<proteinExistence type="predicted"/>
<evidence type="ECO:0000313" key="1">
    <source>
        <dbReference type="EMBL" id="GFY02475.1"/>
    </source>
</evidence>
<organism evidence="1 2">
    <name type="scientific">Trichonephila clavipes</name>
    <name type="common">Golden silk orbweaver</name>
    <name type="synonym">Nephila clavipes</name>
    <dbReference type="NCBI Taxonomy" id="2585209"/>
    <lineage>
        <taxon>Eukaryota</taxon>
        <taxon>Metazoa</taxon>
        <taxon>Ecdysozoa</taxon>
        <taxon>Arthropoda</taxon>
        <taxon>Chelicerata</taxon>
        <taxon>Arachnida</taxon>
        <taxon>Araneae</taxon>
        <taxon>Araneomorphae</taxon>
        <taxon>Entelegynae</taxon>
        <taxon>Araneoidea</taxon>
        <taxon>Nephilidae</taxon>
        <taxon>Trichonephila</taxon>
    </lineage>
</organism>
<keyword evidence="2" id="KW-1185">Reference proteome</keyword>
<sequence length="248" mass="28154">MKHGIPGLLRQTLRVGLGHHNDSYFHSKHWSETSWKSSVIDKINEETRLRSTIYKKMDIGIYEIASLQHRSTDYYENCNVYVLICKGFCAILFVAAPHQVTLQHINFCTAQSIAKNDANFALSPTFRYVSNESPLKSTRGLLATDHVILNHGQVTRTTPELAPPLQTTIPHQREDVSSLDRFNVHLCPTRPVFSGTGLELVTRQATIRYLYHSATAAKPVTEVLALYRPRVCDRDLIVTLNHSQVCWI</sequence>